<dbReference type="Proteomes" id="UP000199673">
    <property type="component" value="Unassembled WGS sequence"/>
</dbReference>
<feature type="domain" description="CHAT" evidence="1">
    <location>
        <begin position="1194"/>
        <end position="1468"/>
    </location>
</feature>
<dbReference type="GO" id="GO:0006629">
    <property type="term" value="P:lipid metabolic process"/>
    <property type="evidence" value="ECO:0007669"/>
    <property type="project" value="InterPro"/>
</dbReference>
<dbReference type="STRING" id="305507.SAMN04489724_0802"/>
<dbReference type="InterPro" id="IPR029058">
    <property type="entry name" value="AB_hydrolase_fold"/>
</dbReference>
<evidence type="ECO:0000313" key="3">
    <source>
        <dbReference type="EMBL" id="SFT44875.1"/>
    </source>
</evidence>
<dbReference type="InterPro" id="IPR003386">
    <property type="entry name" value="LACT/PDAT_acylTrfase"/>
</dbReference>
<dbReference type="Pfam" id="PF02450">
    <property type="entry name" value="LCAT"/>
    <property type="match status" value="1"/>
</dbReference>
<dbReference type="SUPFAM" id="SSF53474">
    <property type="entry name" value="alpha/beta-Hydrolases"/>
    <property type="match status" value="1"/>
</dbReference>
<evidence type="ECO:0000313" key="4">
    <source>
        <dbReference type="Proteomes" id="UP000199673"/>
    </source>
</evidence>
<organism evidence="3 4">
    <name type="scientific">Algoriphagus locisalis</name>
    <dbReference type="NCBI Taxonomy" id="305507"/>
    <lineage>
        <taxon>Bacteria</taxon>
        <taxon>Pseudomonadati</taxon>
        <taxon>Bacteroidota</taxon>
        <taxon>Cytophagia</taxon>
        <taxon>Cytophagales</taxon>
        <taxon>Cyclobacteriaceae</taxon>
        <taxon>Algoriphagus</taxon>
    </lineage>
</organism>
<dbReference type="Gene3D" id="3.40.50.1460">
    <property type="match status" value="1"/>
</dbReference>
<proteinExistence type="predicted"/>
<dbReference type="Pfam" id="PF12770">
    <property type="entry name" value="CHAT"/>
    <property type="match status" value="1"/>
</dbReference>
<evidence type="ECO:0000259" key="2">
    <source>
        <dbReference type="Pfam" id="PF24096"/>
    </source>
</evidence>
<dbReference type="Pfam" id="PF24096">
    <property type="entry name" value="DUF7379"/>
    <property type="match status" value="2"/>
</dbReference>
<dbReference type="InterPro" id="IPR055803">
    <property type="entry name" value="DUF7379"/>
</dbReference>
<accession>A0A1I6Y2N4</accession>
<dbReference type="GO" id="GO:0008374">
    <property type="term" value="F:O-acyltransferase activity"/>
    <property type="evidence" value="ECO:0007669"/>
    <property type="project" value="InterPro"/>
</dbReference>
<dbReference type="Gene3D" id="3.40.50.1820">
    <property type="entry name" value="alpha/beta hydrolase"/>
    <property type="match status" value="2"/>
</dbReference>
<sequence>MATLKIKLKGQDHLPFIAGEDQGFDLYQLDKAYTVLSPTRGDVPEQTVELDDDRIIEFEFEDDTVWMGDSESLHSLFPQELKRSASGDELYLPDELASEFQDRGVFKKVAIRLVKIFVKKNIIPPKIKELATKLENKQLAFPGESFEKIGHGLLTQCSTAIELSPLKFGRDGAAKLKVDDAYVLLLHGTASSTQSSFGDLGKSDQWQKLFDDEDNSGKYKADHILAFQHRTLTSSPLENILVLVKSLPANIKLDLLSQSRGGLLAELLARFCAGEDKIGFDKAEKELFTKHKRAKELEDIAAISKIVKEKNIQVRSMVRVAAPANGTTLASGRLNIYLNVTFNLVGLAVGHVGNPVFVAFKEFIMAAVACKDDADVLPGLEAMNPKSPFIKALNNQATEVKIDFPLLVVGGSAELSFTFKTLVVLLGKFFFLGKNDLVVDTESMKWGSPRKDDQVGIYMEESGKIDHFKYFCSPQTLTAIAAGLAAQPGKFPAEYTLRSNYGTRGSLGIEQGSYVASEVSGDKPILILIPGIMGSNIGKSPQAANVKEELIWINYLGFFRGGLSQLKLGENNSSDLNALSLIKTSYHDLGKKLAETYDVVTFQFDWRKPLKDTAAVFERKIDELLKKEQPIKIVAHSMGGVLVRDFMVYYSKTWNRLNTSVGFRGIFLGSPLGGSFRIPYVLFGKDSLIKLLGKIDIRHSTKELLQYFCDFPGILNLLPIDPNGKFDFSDPKLWQKMRTAHGDEGWPIPDEGLLAEFGEHQRKIWSIKEPLDFSNFTYIAGQSGKKSFTVSNMEIDKGKLEFFATHQGDESVTWASGIPGSMMVNNQVYYANVTHGSLAKEKNLFRAIEELLIFGSTKRLQNSLPTTRGDEKEFTPTETEIFDISEENLVSTVLGIAEPEEIWQNEKPISVLVTNGDLKYARYPVLAGHFENDVILNAEAAIDKHLGGELGRLFSLGLYPGKIGSNQIVLNESAAHSGFKGGIIVGLGVQGELSSFYLINSVEKGVARYLTIKKHQEYGAGNAAGFQLNGISVIAIANNYGGLSTDNSIRAIIAGVQRANRNVQQTYQGTIRGIEEIEIIELYNDRALSILKTIQRLNDDDQKDFNISFKENGLRYCLGKRKRVPFDYSSDWWSRITVVHQPANDLDENSIDKLRMSITTTGASEKMEAIPSSDQTLDMLLQQMTVDNRFSPEIATAMFELLVPYQFKEEIKRLNNINWVLDPSSAAYPWEMLLDHVDGDPLCVNIGMVRQLTTSDSRGKIAKVTETTALVVGDPMLGDFMPQLPGAKQEAIAIGNLLRSEDYQITSLINTQAKDIILAMFSRNHKIIHLAGHGVFRHGPKKSTGMVIGNNTFLTPGQIAGMSSSAELIFVNCCYLGQVDNTAELMSQQSNKFAANIGTQLINNGARAVIVAGWAVDDAAALTFSKVFYGNMFSGYGFGESVKRARNTIYKSEGKRTNTWGAFQCYGDPFYKLNEGGHRSDRKDDLSVEEIEIELENMLEMLSANEFDYDSISGRMEKVRTQAERIADNNAEILELMAGVYAGLMNYEKACAGYKKLFSTENAGYSVKAFEQYCNIRAKFALANVEKGKLDASQAAIELDTVIKKLQDLTSLLGETGERISLLGSTYKRKLQLSLAQELKVDLAALDSAIDAYERASNKCKNSDPYPLCNWLILLQLKFWLEKKLNFSKTQQEAVTALNKLLENATKNIKPHNDYWAISHYASMSLTAYFLDQKVNADKVSEAYLLLWAKAGHKGHKAAELEHLKLVSAILAKLPPQKQPQNSENETSLLAAELLKNLLDQLN</sequence>
<dbReference type="InterPro" id="IPR046880">
    <property type="entry name" value="TPR-S"/>
</dbReference>
<dbReference type="InterPro" id="IPR024983">
    <property type="entry name" value="CHAT_dom"/>
</dbReference>
<dbReference type="OrthoDB" id="869379at2"/>
<feature type="domain" description="DUF7379" evidence="2">
    <location>
        <begin position="183"/>
        <end position="269"/>
    </location>
</feature>
<name>A0A1I6Y2N4_9BACT</name>
<feature type="domain" description="DUF7379" evidence="2">
    <location>
        <begin position="307"/>
        <end position="394"/>
    </location>
</feature>
<dbReference type="EMBL" id="FPBF01000001">
    <property type="protein sequence ID" value="SFT44875.1"/>
    <property type="molecule type" value="Genomic_DNA"/>
</dbReference>
<reference evidence="4" key="1">
    <citation type="submission" date="2016-10" db="EMBL/GenBank/DDBJ databases">
        <authorList>
            <person name="Varghese N."/>
            <person name="Submissions S."/>
        </authorList>
    </citation>
    <scope>NUCLEOTIDE SEQUENCE [LARGE SCALE GENOMIC DNA]</scope>
    <source>
        <strain evidence="4">DSM 23445</strain>
    </source>
</reference>
<protein>
    <submittedName>
        <fullName evidence="3">CHAT domain-containing protein</fullName>
    </submittedName>
</protein>
<keyword evidence="4" id="KW-1185">Reference proteome</keyword>
<evidence type="ECO:0000259" key="1">
    <source>
        <dbReference type="Pfam" id="PF12770"/>
    </source>
</evidence>
<gene>
    <name evidence="3" type="ORF">SAMN04489724_0802</name>
</gene>
<dbReference type="Pfam" id="PF20308">
    <property type="entry name" value="TPR-S"/>
    <property type="match status" value="1"/>
</dbReference>
<dbReference type="RefSeq" id="WP_091691398.1">
    <property type="nucleotide sequence ID" value="NZ_FPBF01000001.1"/>
</dbReference>